<reference evidence="2 3" key="1">
    <citation type="submission" date="2017-09" db="EMBL/GenBank/DDBJ databases">
        <title>Mesorhizobum sanjuanii sp. nov. isolated from nodules of Lotus tenuis in saline-alkaline lowlands of Flooding Pampa.</title>
        <authorList>
            <person name="Sannazzaro A.I."/>
            <person name="Torres Tejerizo G.A."/>
            <person name="Fontana F."/>
            <person name="Cumpa Velazquez L.M."/>
            <person name="Hansen L."/>
            <person name="Pistorio M."/>
            <person name="Estrella M.J."/>
        </authorList>
    </citation>
    <scope>NUCLEOTIDE SEQUENCE [LARGE SCALE GENOMIC DNA]</scope>
    <source>
        <strain evidence="2 3">BSA136</strain>
    </source>
</reference>
<feature type="region of interest" description="Disordered" evidence="1">
    <location>
        <begin position="1"/>
        <end position="115"/>
    </location>
</feature>
<accession>A0A2A6FJ22</accession>
<comment type="caution">
    <text evidence="2">The sequence shown here is derived from an EMBL/GenBank/DDBJ whole genome shotgun (WGS) entry which is preliminary data.</text>
</comment>
<proteinExistence type="predicted"/>
<feature type="compositionally biased region" description="Low complexity" evidence="1">
    <location>
        <begin position="10"/>
        <end position="20"/>
    </location>
</feature>
<evidence type="ECO:0000313" key="3">
    <source>
        <dbReference type="Proteomes" id="UP000219182"/>
    </source>
</evidence>
<feature type="compositionally biased region" description="Basic and acidic residues" evidence="1">
    <location>
        <begin position="70"/>
        <end position="84"/>
    </location>
</feature>
<dbReference type="Proteomes" id="UP000219182">
    <property type="component" value="Unassembled WGS sequence"/>
</dbReference>
<evidence type="ECO:0000256" key="1">
    <source>
        <dbReference type="SAM" id="MobiDB-lite"/>
    </source>
</evidence>
<keyword evidence="3" id="KW-1185">Reference proteome</keyword>
<dbReference type="AlphaFoldDB" id="A0A2A6FJ22"/>
<dbReference type="EMBL" id="NWQG01000031">
    <property type="protein sequence ID" value="PDQ21947.1"/>
    <property type="molecule type" value="Genomic_DNA"/>
</dbReference>
<organism evidence="2 3">
    <name type="scientific">Mesorhizobium sanjuanii</name>
    <dbReference type="NCBI Taxonomy" id="2037900"/>
    <lineage>
        <taxon>Bacteria</taxon>
        <taxon>Pseudomonadati</taxon>
        <taxon>Pseudomonadota</taxon>
        <taxon>Alphaproteobacteria</taxon>
        <taxon>Hyphomicrobiales</taxon>
        <taxon>Phyllobacteriaceae</taxon>
        <taxon>Mesorhizobium</taxon>
    </lineage>
</organism>
<gene>
    <name evidence="2" type="ORF">CN311_06390</name>
</gene>
<sequence length="115" mass="11684">MHKPHRHFSFSHPSRLSSSPAGTKPEADASDPAPSPPATGTAGGLAPPATNFGDKRAGSPVRGAGSKSCIRTEDGTVIVLDRRTGRAMSGASRDAAEAKLGRIAGQASTAPPTER</sequence>
<name>A0A2A6FJ22_9HYPH</name>
<evidence type="ECO:0000313" key="2">
    <source>
        <dbReference type="EMBL" id="PDQ21947.1"/>
    </source>
</evidence>
<feature type="compositionally biased region" description="Low complexity" evidence="1">
    <location>
        <begin position="38"/>
        <end position="50"/>
    </location>
</feature>
<feature type="compositionally biased region" description="Polar residues" evidence="1">
    <location>
        <begin position="106"/>
        <end position="115"/>
    </location>
</feature>
<protein>
    <submittedName>
        <fullName evidence="2">Uncharacterized protein</fullName>
    </submittedName>
</protein>
<dbReference type="RefSeq" id="WP_097572486.1">
    <property type="nucleotide sequence ID" value="NZ_NWQG01000031.1"/>
</dbReference>